<reference evidence="2" key="1">
    <citation type="submission" date="2020-02" db="EMBL/GenBank/DDBJ databases">
        <title>Draft genome sequence of Candidatus Afipia apatlaquensis IBT-C3, a potential strain for decolorization of textile dyes.</title>
        <authorList>
            <person name="Sanchez-Reyes A."/>
            <person name="Breton-Deval L."/>
            <person name="Mangelson H."/>
            <person name="Sanchez-Flores A."/>
        </authorList>
    </citation>
    <scope>NUCLEOTIDE SEQUENCE [LARGE SCALE GENOMIC DNA]</scope>
    <source>
        <strain evidence="2">IBT-C3</strain>
    </source>
</reference>
<dbReference type="AlphaFoldDB" id="A0A7C9VLE2"/>
<dbReference type="GO" id="GO:0030151">
    <property type="term" value="F:molybdenum ion binding"/>
    <property type="evidence" value="ECO:0007669"/>
    <property type="project" value="InterPro"/>
</dbReference>
<accession>A0A7C9VLE2</accession>
<evidence type="ECO:0000313" key="2">
    <source>
        <dbReference type="EMBL" id="NGX97870.1"/>
    </source>
</evidence>
<dbReference type="InterPro" id="IPR005302">
    <property type="entry name" value="MoCF_Sase_C"/>
</dbReference>
<dbReference type="InterPro" id="IPR011037">
    <property type="entry name" value="Pyrv_Knase-like_insert_dom_sf"/>
</dbReference>
<evidence type="ECO:0000313" key="3">
    <source>
        <dbReference type="Proteomes" id="UP000480266"/>
    </source>
</evidence>
<dbReference type="InterPro" id="IPR052716">
    <property type="entry name" value="MOSC_domain"/>
</dbReference>
<name>A0A7C9VLE2_9BRAD</name>
<dbReference type="PANTHER" id="PTHR36930">
    <property type="entry name" value="METAL-SULFUR CLUSTER BIOSYNTHESIS PROTEINS YUAD-RELATED"/>
    <property type="match status" value="1"/>
</dbReference>
<evidence type="ECO:0000259" key="1">
    <source>
        <dbReference type="PROSITE" id="PS51340"/>
    </source>
</evidence>
<dbReference type="EMBL" id="JAAMRR010001142">
    <property type="protein sequence ID" value="NGX97870.1"/>
    <property type="molecule type" value="Genomic_DNA"/>
</dbReference>
<dbReference type="Gene3D" id="2.40.33.20">
    <property type="entry name" value="PK beta-barrel domain-like"/>
    <property type="match status" value="1"/>
</dbReference>
<organism evidence="2 3">
    <name type="scientific">Candidatus Afipia apatlaquensis</name>
    <dbReference type="NCBI Taxonomy" id="2712852"/>
    <lineage>
        <taxon>Bacteria</taxon>
        <taxon>Pseudomonadati</taxon>
        <taxon>Pseudomonadota</taxon>
        <taxon>Alphaproteobacteria</taxon>
        <taxon>Hyphomicrobiales</taxon>
        <taxon>Nitrobacteraceae</taxon>
        <taxon>Afipia</taxon>
    </lineage>
</organism>
<dbReference type="SUPFAM" id="SSF50800">
    <property type="entry name" value="PK beta-barrel domain-like"/>
    <property type="match status" value="1"/>
</dbReference>
<dbReference type="GO" id="GO:0003824">
    <property type="term" value="F:catalytic activity"/>
    <property type="evidence" value="ECO:0007669"/>
    <property type="project" value="InterPro"/>
</dbReference>
<feature type="domain" description="MOSC" evidence="1">
    <location>
        <begin position="36"/>
        <end position="164"/>
    </location>
</feature>
<comment type="caution">
    <text evidence="2">The sequence shown here is derived from an EMBL/GenBank/DDBJ whole genome shotgun (WGS) entry which is preliminary data.</text>
</comment>
<dbReference type="Proteomes" id="UP000480266">
    <property type="component" value="Unassembled WGS sequence"/>
</dbReference>
<sequence length="167" mass="17506">MAFSSDSLLGRLTAAPVRPGELVWIGLRPARRAGMVTPASARLVAQRGIEGDRYKTSSNGARQVTLIAAEDIAAIAAFLGRDAVAPDLLRRNFVTRGINVAALKGMRFRIGHAVLEGSGDCAPCSRMEEALGTGGYNATRGHGGITARIIEGGDVRLGDAITRLDPP</sequence>
<proteinExistence type="predicted"/>
<dbReference type="GO" id="GO:0030170">
    <property type="term" value="F:pyridoxal phosphate binding"/>
    <property type="evidence" value="ECO:0007669"/>
    <property type="project" value="InterPro"/>
</dbReference>
<protein>
    <submittedName>
        <fullName evidence="2">MOSC domain-containing protein</fullName>
    </submittedName>
</protein>
<dbReference type="PANTHER" id="PTHR36930:SF1">
    <property type="entry name" value="MOSC DOMAIN-CONTAINING PROTEIN"/>
    <property type="match status" value="1"/>
</dbReference>
<keyword evidence="3" id="KW-1185">Reference proteome</keyword>
<dbReference type="Pfam" id="PF03473">
    <property type="entry name" value="MOSC"/>
    <property type="match status" value="1"/>
</dbReference>
<dbReference type="PROSITE" id="PS51340">
    <property type="entry name" value="MOSC"/>
    <property type="match status" value="1"/>
</dbReference>
<gene>
    <name evidence="2" type="ORF">G4V63_22470</name>
</gene>